<dbReference type="Pfam" id="PF17820">
    <property type="entry name" value="PDZ_6"/>
    <property type="match status" value="1"/>
</dbReference>
<dbReference type="InterPro" id="IPR041489">
    <property type="entry name" value="PDZ_6"/>
</dbReference>
<dbReference type="SUPFAM" id="SSF50156">
    <property type="entry name" value="PDZ domain-like"/>
    <property type="match status" value="2"/>
</dbReference>
<comment type="subcellular location">
    <subcellularLocation>
        <location evidence="1">Cell membrane</location>
    </subcellularLocation>
</comment>
<keyword evidence="2" id="KW-0472">Membrane</keyword>
<reference evidence="5" key="1">
    <citation type="submission" date="2025-08" db="UniProtKB">
        <authorList>
            <consortium name="Ensembl"/>
        </authorList>
    </citation>
    <scope>IDENTIFICATION</scope>
</reference>
<reference evidence="5" key="2">
    <citation type="submission" date="2025-09" db="UniProtKB">
        <authorList>
            <consortium name="Ensembl"/>
        </authorList>
    </citation>
    <scope>IDENTIFICATION</scope>
</reference>
<protein>
    <recommendedName>
        <fullName evidence="4">PDZ domain-containing protein</fullName>
    </recommendedName>
</protein>
<dbReference type="PANTHER" id="PTHR14191">
    <property type="entry name" value="PDZ DOMAIN CONTAINING PROTEIN"/>
    <property type="match status" value="1"/>
</dbReference>
<dbReference type="AlphaFoldDB" id="A0A8C4NLX3"/>
<organism evidence="5 6">
    <name type="scientific">Eptatretus burgeri</name>
    <name type="common">Inshore hagfish</name>
    <dbReference type="NCBI Taxonomy" id="7764"/>
    <lineage>
        <taxon>Eukaryota</taxon>
        <taxon>Metazoa</taxon>
        <taxon>Chordata</taxon>
        <taxon>Craniata</taxon>
        <taxon>Vertebrata</taxon>
        <taxon>Cyclostomata</taxon>
        <taxon>Myxini</taxon>
        <taxon>Myxiniformes</taxon>
        <taxon>Myxinidae</taxon>
        <taxon>Eptatretinae</taxon>
        <taxon>Eptatretus</taxon>
    </lineage>
</organism>
<dbReference type="Gene3D" id="2.30.42.10">
    <property type="match status" value="2"/>
</dbReference>
<keyword evidence="6" id="KW-1185">Reference proteome</keyword>
<evidence type="ECO:0000259" key="4">
    <source>
        <dbReference type="PROSITE" id="PS50106"/>
    </source>
</evidence>
<feature type="domain" description="PDZ" evidence="4">
    <location>
        <begin position="119"/>
        <end position="199"/>
    </location>
</feature>
<dbReference type="Pfam" id="PF00595">
    <property type="entry name" value="PDZ"/>
    <property type="match status" value="1"/>
</dbReference>
<dbReference type="InterPro" id="IPR036034">
    <property type="entry name" value="PDZ_sf"/>
</dbReference>
<dbReference type="GO" id="GO:0072659">
    <property type="term" value="P:protein localization to plasma membrane"/>
    <property type="evidence" value="ECO:0007669"/>
    <property type="project" value="TreeGrafter"/>
</dbReference>
<proteinExistence type="predicted"/>
<dbReference type="GO" id="GO:0043495">
    <property type="term" value="F:protein-membrane adaptor activity"/>
    <property type="evidence" value="ECO:0007669"/>
    <property type="project" value="TreeGrafter"/>
</dbReference>
<dbReference type="InterPro" id="IPR051067">
    <property type="entry name" value="NHER"/>
</dbReference>
<dbReference type="CDD" id="cd06768">
    <property type="entry name" value="PDZ_NHERF-like"/>
    <property type="match status" value="1"/>
</dbReference>
<dbReference type="GO" id="GO:0016324">
    <property type="term" value="C:apical plasma membrane"/>
    <property type="evidence" value="ECO:0007669"/>
    <property type="project" value="TreeGrafter"/>
</dbReference>
<dbReference type="Proteomes" id="UP000694388">
    <property type="component" value="Unplaced"/>
</dbReference>
<evidence type="ECO:0000256" key="2">
    <source>
        <dbReference type="ARBA" id="ARBA00022475"/>
    </source>
</evidence>
<name>A0A8C4NLX3_EPTBU</name>
<accession>A0A8C4NLX3</accession>
<sequence>YITSIICSVGSSEKKFFAHLCISQTCLLEGHYIRAIDPDSSAEKAGLQDGDRLLVVSGVATGALNHDEVVNLICAEGEQVGLCPQSANELKASRNAVNSHRLDKISGPQLEPPPSPPRLCKLSRGPHGFGFHLNGIRGMPGHYIRAIDPDSSAEKAGLQDGDRLLVVSGVATGALNHDEVVNLICAEGEQVSFTLLDPDSDQWYTKVSRPLGTTHLIHQGWITYNNYIQHFLPSRLSFRLLEHDHPEECAQSVMPSRISTISHLHVSPVPTREMEVTWWDRVFCACCFPWGHGFFGMTEEMSSCETPHWYF</sequence>
<keyword evidence="3" id="KW-0677">Repeat</keyword>
<dbReference type="Ensembl" id="ENSEBUT00000005966.1">
    <property type="protein sequence ID" value="ENSEBUP00000005526.1"/>
    <property type="gene ID" value="ENSEBUG00000003737.1"/>
</dbReference>
<feature type="domain" description="PDZ" evidence="4">
    <location>
        <begin position="30"/>
        <end position="82"/>
    </location>
</feature>
<dbReference type="SMART" id="SM00228">
    <property type="entry name" value="PDZ"/>
    <property type="match status" value="2"/>
</dbReference>
<dbReference type="PANTHER" id="PTHR14191:SF3">
    <property type="entry name" value="NA(+)_H(+) EXCHANGE REGULATORY COFACTOR-LIKE PROTEIN NRFL-1"/>
    <property type="match status" value="1"/>
</dbReference>
<evidence type="ECO:0000313" key="6">
    <source>
        <dbReference type="Proteomes" id="UP000694388"/>
    </source>
</evidence>
<keyword evidence="2" id="KW-1003">Cell membrane</keyword>
<dbReference type="PROSITE" id="PS50106">
    <property type="entry name" value="PDZ"/>
    <property type="match status" value="2"/>
</dbReference>
<dbReference type="GeneTree" id="ENSGT00950000182849"/>
<evidence type="ECO:0000313" key="5">
    <source>
        <dbReference type="Ensembl" id="ENSEBUP00000005526.1"/>
    </source>
</evidence>
<evidence type="ECO:0000256" key="3">
    <source>
        <dbReference type="ARBA" id="ARBA00022737"/>
    </source>
</evidence>
<evidence type="ECO:0000256" key="1">
    <source>
        <dbReference type="ARBA" id="ARBA00004236"/>
    </source>
</evidence>
<dbReference type="GO" id="GO:0005102">
    <property type="term" value="F:signaling receptor binding"/>
    <property type="evidence" value="ECO:0007669"/>
    <property type="project" value="TreeGrafter"/>
</dbReference>
<dbReference type="InterPro" id="IPR001478">
    <property type="entry name" value="PDZ"/>
</dbReference>